<dbReference type="EMBL" id="CP108195">
    <property type="protein sequence ID" value="WTS10232.1"/>
    <property type="molecule type" value="Genomic_DNA"/>
</dbReference>
<accession>A0AAU1U1B8</accession>
<name>A0AAU1U1B8_9ACTN</name>
<reference evidence="1" key="1">
    <citation type="submission" date="2022-10" db="EMBL/GenBank/DDBJ databases">
        <title>The complete genomes of actinobacterial strains from the NBC collection.</title>
        <authorList>
            <person name="Joergensen T.S."/>
            <person name="Alvarez Arevalo M."/>
            <person name="Sterndorff E.B."/>
            <person name="Faurdal D."/>
            <person name="Vuksanovic O."/>
            <person name="Mourched A.-S."/>
            <person name="Charusanti P."/>
            <person name="Shaw S."/>
            <person name="Blin K."/>
            <person name="Weber T."/>
        </authorList>
    </citation>
    <scope>NUCLEOTIDE SEQUENCE</scope>
    <source>
        <strain evidence="1">NBC_00119</strain>
    </source>
</reference>
<organism evidence="1">
    <name type="scientific">Streptomyces sp. NBC_00119</name>
    <dbReference type="NCBI Taxonomy" id="2975659"/>
    <lineage>
        <taxon>Bacteria</taxon>
        <taxon>Bacillati</taxon>
        <taxon>Actinomycetota</taxon>
        <taxon>Actinomycetes</taxon>
        <taxon>Kitasatosporales</taxon>
        <taxon>Streptomycetaceae</taxon>
        <taxon>Streptomyces</taxon>
    </lineage>
</organism>
<dbReference type="AlphaFoldDB" id="A0AAU1U1B8"/>
<gene>
    <name evidence="1" type="ORF">OHU69_03525</name>
</gene>
<evidence type="ECO:0000313" key="1">
    <source>
        <dbReference type="EMBL" id="WTS10232.1"/>
    </source>
</evidence>
<sequence length="71" mass="8048">MEDIVTPLTYEEEQRFRAVLFSELGNEIADRGRARFPAYTPQDRRRLVKARADSLPCGDSRCSSKLKTSAA</sequence>
<protein>
    <submittedName>
        <fullName evidence="1">Uncharacterized protein</fullName>
    </submittedName>
</protein>
<proteinExistence type="predicted"/>